<dbReference type="RefSeq" id="WP_185676051.1">
    <property type="nucleotide sequence ID" value="NZ_JACHVB010000035.1"/>
</dbReference>
<proteinExistence type="predicted"/>
<evidence type="ECO:0000313" key="4">
    <source>
        <dbReference type="Proteomes" id="UP000546464"/>
    </source>
</evidence>
<feature type="transmembrane region" description="Helical" evidence="1">
    <location>
        <begin position="12"/>
        <end position="34"/>
    </location>
</feature>
<dbReference type="AlphaFoldDB" id="A0A842HGD6"/>
<dbReference type="Proteomes" id="UP000546464">
    <property type="component" value="Unassembled WGS sequence"/>
</dbReference>
<dbReference type="InterPro" id="IPR052336">
    <property type="entry name" value="MlaD_Phospholipid_Transporter"/>
</dbReference>
<sequence length="342" mass="37612">MSKKANPAAIGVFVVGAVILAVVSLVIFGSGTLFRKTETFLLYFQDSINGLEVGAPVKFKGVRIGQVTDIRIRFNQDDESPHVPVFIQIDIDRLQNSLGVDVDLSNDKIFEEQVDILGLRGKLQQASFVTGMLFIELDYDPNAGPAYFVQLKNEDDDYDYKEIPTVSSGLTEVIKKVTGMVDKISKIDFQSIGEKANDILTRLDDGMAEIQFKEINDKAVALLDNLDSISGDPEFKKLPGNLNATLDDGRKFIATLDKSMDGVISDLKITLNGARSTLGQIDVVADNLNNMLEPESPLRYQLESSLSELSDALRSIRVLADYLERNPSALLIGKQNNSSSDK</sequence>
<dbReference type="PANTHER" id="PTHR33371:SF4">
    <property type="entry name" value="INTERMEMBRANE PHOSPHOLIPID TRANSPORT SYSTEM BINDING PROTEIN MLAD"/>
    <property type="match status" value="1"/>
</dbReference>
<name>A0A842HGD6_9BACT</name>
<dbReference type="PANTHER" id="PTHR33371">
    <property type="entry name" value="INTERMEMBRANE PHOSPHOLIPID TRANSPORT SYSTEM BINDING PROTEIN MLAD-RELATED"/>
    <property type="match status" value="1"/>
</dbReference>
<keyword evidence="4" id="KW-1185">Reference proteome</keyword>
<evidence type="ECO:0000259" key="2">
    <source>
        <dbReference type="Pfam" id="PF02470"/>
    </source>
</evidence>
<organism evidence="3 4">
    <name type="scientific">Ruficoccus amylovorans</name>
    <dbReference type="NCBI Taxonomy" id="1804625"/>
    <lineage>
        <taxon>Bacteria</taxon>
        <taxon>Pseudomonadati</taxon>
        <taxon>Verrucomicrobiota</taxon>
        <taxon>Opitutia</taxon>
        <taxon>Puniceicoccales</taxon>
        <taxon>Cerasicoccaceae</taxon>
        <taxon>Ruficoccus</taxon>
    </lineage>
</organism>
<keyword evidence="1" id="KW-1133">Transmembrane helix</keyword>
<accession>A0A842HGD6</accession>
<comment type="caution">
    <text evidence="3">The sequence shown here is derived from an EMBL/GenBank/DDBJ whole genome shotgun (WGS) entry which is preliminary data.</text>
</comment>
<keyword evidence="1" id="KW-0472">Membrane</keyword>
<dbReference type="InterPro" id="IPR003399">
    <property type="entry name" value="Mce/MlaD"/>
</dbReference>
<evidence type="ECO:0000256" key="1">
    <source>
        <dbReference type="SAM" id="Phobius"/>
    </source>
</evidence>
<feature type="domain" description="Mce/MlaD" evidence="2">
    <location>
        <begin position="39"/>
        <end position="138"/>
    </location>
</feature>
<evidence type="ECO:0000313" key="3">
    <source>
        <dbReference type="EMBL" id="MBC2595088.1"/>
    </source>
</evidence>
<reference evidence="3 4" key="1">
    <citation type="submission" date="2020-07" db="EMBL/GenBank/DDBJ databases">
        <authorList>
            <person name="Feng X."/>
        </authorList>
    </citation>
    <scope>NUCLEOTIDE SEQUENCE [LARGE SCALE GENOMIC DNA]</scope>
    <source>
        <strain evidence="3 4">JCM31066</strain>
    </source>
</reference>
<dbReference type="Pfam" id="PF02470">
    <property type="entry name" value="MlaD"/>
    <property type="match status" value="1"/>
</dbReference>
<dbReference type="EMBL" id="JACHVB010000035">
    <property type="protein sequence ID" value="MBC2595088.1"/>
    <property type="molecule type" value="Genomic_DNA"/>
</dbReference>
<gene>
    <name evidence="3" type="ORF">H5P28_12545</name>
</gene>
<protein>
    <submittedName>
        <fullName evidence="3">MCE family protein</fullName>
    </submittedName>
</protein>
<keyword evidence="1" id="KW-0812">Transmembrane</keyword>